<dbReference type="GO" id="GO:0009401">
    <property type="term" value="P:phosphoenolpyruvate-dependent sugar phosphotransferase system"/>
    <property type="evidence" value="ECO:0007669"/>
    <property type="project" value="InterPro"/>
</dbReference>
<evidence type="ECO:0000256" key="1">
    <source>
        <dbReference type="ARBA" id="ARBA00022679"/>
    </source>
</evidence>
<feature type="domain" description="PTS EIIB type-2" evidence="7">
    <location>
        <begin position="318"/>
        <end position="407"/>
    </location>
</feature>
<feature type="domain" description="PTS EIIA type-2" evidence="6">
    <location>
        <begin position="415"/>
        <end position="549"/>
    </location>
</feature>
<dbReference type="PANTHER" id="PTHR30185">
    <property type="entry name" value="CRYPTIC BETA-GLUCOSIDE BGL OPERON ANTITERMINATOR"/>
    <property type="match status" value="1"/>
</dbReference>
<feature type="domain" description="PRD" evidence="8">
    <location>
        <begin position="210"/>
        <end position="317"/>
    </location>
</feature>
<keyword evidence="1" id="KW-0808">Transferase</keyword>
<dbReference type="SUPFAM" id="SSF52794">
    <property type="entry name" value="PTS system IIB component-like"/>
    <property type="match status" value="1"/>
</dbReference>
<evidence type="ECO:0000259" key="7">
    <source>
        <dbReference type="PROSITE" id="PS51099"/>
    </source>
</evidence>
<dbReference type="PROSITE" id="PS51099">
    <property type="entry name" value="PTS_EIIB_TYPE_2"/>
    <property type="match status" value="1"/>
</dbReference>
<evidence type="ECO:0000256" key="4">
    <source>
        <dbReference type="ARBA" id="ARBA00023159"/>
    </source>
</evidence>
<dbReference type="RefSeq" id="WP_052697126.1">
    <property type="nucleotide sequence ID" value="NZ_JBHSZS010000027.1"/>
</dbReference>
<sequence>MDAKKLLNSKERKFYILARMINGEHVSYQKLSDDYFVSRSSIANDIISIKKRLSKDNIPLLFNNSGSYIGGGEIDKQKIIKRVVIDLLGNKEGKQLISLFIDSRLLKTIFKLFHQKLQAWKLEVPENNIGDISISTAILVFRGMNGYQISWKKKDQLDSVLMQFDKYPLVYQLLKTVEESEIYHFNDTEMQYLYYIIIGNGFNFFMNNGQIPAEFKSEVKQLIVNVSDSLNIDLTKDSSLLEQLLVHLYQMKLRLESKTTVINPLLQEIKNNYPDLYGVVWYALSEFSENNHLAVSDDEVGFVTLHFQAAVERNKEINRILFVCPNGIGMSSLICAKMKRILPAAALTEVTSKHDLVKKDLSNVSLIISTVKLSEQQVPVVNISPIMTISDMKKIASSYIDVVTKQSVEKKDEHIVINDVGPFLKGNIFFMDEKVTDNIIDVLLKSGTWNDEKSFECYKKSLTKREELQSTYISNGFAIPHGDPKFITKSSIAVAILDKPVNWGNNRVDIIAMLMIKRTDKKIVEPFMNLIMHGIKNKEWFISKMMEVK</sequence>
<dbReference type="InterPro" id="IPR011608">
    <property type="entry name" value="PRD"/>
</dbReference>
<dbReference type="Gene3D" id="3.40.930.10">
    <property type="entry name" value="Mannitol-specific EII, Chain A"/>
    <property type="match status" value="1"/>
</dbReference>
<gene>
    <name evidence="9" type="ORF">JF76_19390</name>
</gene>
<keyword evidence="2" id="KW-0677">Repeat</keyword>
<dbReference type="Gene3D" id="1.10.1790.10">
    <property type="entry name" value="PRD domain"/>
    <property type="match status" value="1"/>
</dbReference>
<evidence type="ECO:0000256" key="5">
    <source>
        <dbReference type="ARBA" id="ARBA00023163"/>
    </source>
</evidence>
<keyword evidence="4" id="KW-0010">Activator</keyword>
<evidence type="ECO:0000313" key="9">
    <source>
        <dbReference type="EMBL" id="KJY53931.1"/>
    </source>
</evidence>
<dbReference type="InterPro" id="IPR002178">
    <property type="entry name" value="PTS_EIIA_type-2_dom"/>
</dbReference>
<comment type="caution">
    <text evidence="9">The sequence shown here is derived from an EMBL/GenBank/DDBJ whole genome shotgun (WGS) entry which is preliminary data.</text>
</comment>
<dbReference type="InterPro" id="IPR003501">
    <property type="entry name" value="PTS_EIIB_2/3"/>
</dbReference>
<dbReference type="InterPro" id="IPR016152">
    <property type="entry name" value="PTrfase/Anion_transptr"/>
</dbReference>
<dbReference type="GO" id="GO:0006355">
    <property type="term" value="P:regulation of DNA-templated transcription"/>
    <property type="evidence" value="ECO:0007669"/>
    <property type="project" value="InterPro"/>
</dbReference>
<dbReference type="AlphaFoldDB" id="A0A0F4L8P0"/>
<evidence type="ECO:0000313" key="10">
    <source>
        <dbReference type="Proteomes" id="UP000033533"/>
    </source>
</evidence>
<dbReference type="InterPro" id="IPR036634">
    <property type="entry name" value="PRD_sf"/>
</dbReference>
<dbReference type="STRING" id="1218493.JF76_19390"/>
<dbReference type="InterPro" id="IPR013011">
    <property type="entry name" value="PTS_EIIB_2"/>
</dbReference>
<reference evidence="9 10" key="1">
    <citation type="submission" date="2014-12" db="EMBL/GenBank/DDBJ databases">
        <title>Comparative genomics of the lactic acid bacteria isolated from the honey bee gut.</title>
        <authorList>
            <person name="Ellegaard K.M."/>
            <person name="Tamarit D."/>
            <person name="Javelind E."/>
            <person name="Olofsson T."/>
            <person name="Andersson S.G."/>
            <person name="Vasquez A."/>
        </authorList>
    </citation>
    <scope>NUCLEOTIDE SEQUENCE [LARGE SCALE GENOMIC DNA]</scope>
    <source>
        <strain evidence="9 10">Biut2</strain>
    </source>
</reference>
<dbReference type="CDD" id="cd05568">
    <property type="entry name" value="PTS_IIB_bgl_like"/>
    <property type="match status" value="1"/>
</dbReference>
<dbReference type="SUPFAM" id="SSF55804">
    <property type="entry name" value="Phoshotransferase/anion transport protein"/>
    <property type="match status" value="1"/>
</dbReference>
<dbReference type="InterPro" id="IPR036095">
    <property type="entry name" value="PTS_EIIB-like_sf"/>
</dbReference>
<name>A0A0F4L8P0_9LACO</name>
<dbReference type="InterPro" id="IPR036388">
    <property type="entry name" value="WH-like_DNA-bd_sf"/>
</dbReference>
<dbReference type="PROSITE" id="PS51094">
    <property type="entry name" value="PTS_EIIA_TYPE_2"/>
    <property type="match status" value="1"/>
</dbReference>
<dbReference type="InterPro" id="IPR050661">
    <property type="entry name" value="BglG_antiterminators"/>
</dbReference>
<dbReference type="InterPro" id="IPR007737">
    <property type="entry name" value="Mga_HTH"/>
</dbReference>
<protein>
    <submittedName>
        <fullName evidence="9">PRD domain protein</fullName>
    </submittedName>
</protein>
<organism evidence="9 10">
    <name type="scientific">Lactobacillus kullabergensis</name>
    <dbReference type="NCBI Taxonomy" id="1218493"/>
    <lineage>
        <taxon>Bacteria</taxon>
        <taxon>Bacillati</taxon>
        <taxon>Bacillota</taxon>
        <taxon>Bacilli</taxon>
        <taxon>Lactobacillales</taxon>
        <taxon>Lactobacillaceae</taxon>
        <taxon>Lactobacillus</taxon>
    </lineage>
</organism>
<dbReference type="GO" id="GO:0008982">
    <property type="term" value="F:protein-N(PI)-phosphohistidine-sugar phosphotransferase activity"/>
    <property type="evidence" value="ECO:0007669"/>
    <property type="project" value="InterPro"/>
</dbReference>
<evidence type="ECO:0000259" key="6">
    <source>
        <dbReference type="PROSITE" id="PS51094"/>
    </source>
</evidence>
<dbReference type="HOGENOM" id="CLU_013442_3_1_9"/>
<dbReference type="EMBL" id="JXBY01000031">
    <property type="protein sequence ID" value="KJY53931.1"/>
    <property type="molecule type" value="Genomic_DNA"/>
</dbReference>
<dbReference type="Gene3D" id="1.10.10.10">
    <property type="entry name" value="Winged helix-like DNA-binding domain superfamily/Winged helix DNA-binding domain"/>
    <property type="match status" value="1"/>
</dbReference>
<dbReference type="Pfam" id="PF00359">
    <property type="entry name" value="PTS_EIIA_2"/>
    <property type="match status" value="1"/>
</dbReference>
<dbReference type="PANTHER" id="PTHR30185:SF18">
    <property type="entry name" value="TRANSCRIPTIONAL REGULATOR MTLR"/>
    <property type="match status" value="1"/>
</dbReference>
<keyword evidence="5" id="KW-0804">Transcription</keyword>
<dbReference type="Pfam" id="PF00874">
    <property type="entry name" value="PRD"/>
    <property type="match status" value="1"/>
</dbReference>
<accession>A0A0F4L8P0</accession>
<dbReference type="OrthoDB" id="9776005at2"/>
<evidence type="ECO:0000259" key="8">
    <source>
        <dbReference type="PROSITE" id="PS51372"/>
    </source>
</evidence>
<dbReference type="SUPFAM" id="SSF63520">
    <property type="entry name" value="PTS-regulatory domain, PRD"/>
    <property type="match status" value="1"/>
</dbReference>
<keyword evidence="3" id="KW-0805">Transcription regulation</keyword>
<dbReference type="Proteomes" id="UP000033533">
    <property type="component" value="Unassembled WGS sequence"/>
</dbReference>
<dbReference type="PROSITE" id="PS51372">
    <property type="entry name" value="PRD_2"/>
    <property type="match status" value="1"/>
</dbReference>
<evidence type="ECO:0000256" key="3">
    <source>
        <dbReference type="ARBA" id="ARBA00023015"/>
    </source>
</evidence>
<dbReference type="Gene3D" id="3.40.50.2300">
    <property type="match status" value="1"/>
</dbReference>
<proteinExistence type="predicted"/>
<dbReference type="PATRIC" id="fig|1218493.3.peg.2033"/>
<dbReference type="Pfam" id="PF02302">
    <property type="entry name" value="PTS_IIB"/>
    <property type="match status" value="1"/>
</dbReference>
<dbReference type="Pfam" id="PF05043">
    <property type="entry name" value="Mga"/>
    <property type="match status" value="1"/>
</dbReference>
<evidence type="ECO:0000256" key="2">
    <source>
        <dbReference type="ARBA" id="ARBA00022737"/>
    </source>
</evidence>